<evidence type="ECO:0000313" key="2">
    <source>
        <dbReference type="Proteomes" id="UP000030649"/>
    </source>
</evidence>
<sequence length="261" mass="26806">MISKIKLLALMAMLAAVGGLAATGAFTTVQAERTADVTVAGDANALLAIQPTEDAADSSFIQQSNTANSVFALNLDAGEGVNLNATTTAGNLFNITNNGNETVIVWISTQGGAQAESDAVNTSFYIDDREIGTGADDSVSINESTEVVPIGTRVTDFTALVDANGVGENSDIVISEPEAKAGSTGIDAQAQRATAVAISPGQSIRVSIAIEIQRNHNITLSGDDQDQDQTQILGNVTIFAVNADETETGVTAGLKTNTNSD</sequence>
<protein>
    <submittedName>
        <fullName evidence="1">Uncharacterized protein</fullName>
    </submittedName>
</protein>
<dbReference type="EMBL" id="KE356560">
    <property type="protein sequence ID" value="ERG92241.1"/>
    <property type="molecule type" value="Genomic_DNA"/>
</dbReference>
<dbReference type="AlphaFoldDB" id="U1PJ74"/>
<name>U1PJ74_9EURY</name>
<dbReference type="Proteomes" id="UP000030649">
    <property type="component" value="Unassembled WGS sequence"/>
</dbReference>
<organism evidence="1 2">
    <name type="scientific">Haloquadratum walsbyi J07HQW1</name>
    <dbReference type="NCBI Taxonomy" id="1238424"/>
    <lineage>
        <taxon>Archaea</taxon>
        <taxon>Methanobacteriati</taxon>
        <taxon>Methanobacteriota</taxon>
        <taxon>Stenosarchaea group</taxon>
        <taxon>Halobacteria</taxon>
        <taxon>Halobacteriales</taxon>
        <taxon>Haloferacaceae</taxon>
        <taxon>Haloquadratum</taxon>
    </lineage>
</organism>
<gene>
    <name evidence="1" type="ORF">J07HQW1_02276</name>
</gene>
<proteinExistence type="predicted"/>
<dbReference type="HOGENOM" id="CLU_1063991_0_0_2"/>
<reference evidence="1 2" key="1">
    <citation type="journal article" date="2013" name="PLoS ONE">
        <title>Assembly-driven community genomics of a hypersaline microbial ecosystem.</title>
        <authorList>
            <person name="Podell S."/>
            <person name="Ugalde J.A."/>
            <person name="Narasingarao P."/>
            <person name="Banfield J.F."/>
            <person name="Heidelberg K.B."/>
            <person name="Allen E.E."/>
        </authorList>
    </citation>
    <scope>NUCLEOTIDE SEQUENCE [LARGE SCALE GENOMIC DNA]</scope>
    <source>
        <strain evidence="2">J07HQW1</strain>
    </source>
</reference>
<accession>U1PJ74</accession>
<dbReference type="STRING" id="1238424.J07HQW1_02276"/>
<evidence type="ECO:0000313" key="1">
    <source>
        <dbReference type="EMBL" id="ERG92241.1"/>
    </source>
</evidence>